<keyword evidence="3" id="KW-1185">Reference proteome</keyword>
<dbReference type="CDD" id="cd00761">
    <property type="entry name" value="Glyco_tranf_GTA_type"/>
    <property type="match status" value="1"/>
</dbReference>
<dbReference type="PANTHER" id="PTHR22916:SF3">
    <property type="entry name" value="UDP-GLCNAC:BETAGAL BETA-1,3-N-ACETYLGLUCOSAMINYLTRANSFERASE-LIKE PROTEIN 1"/>
    <property type="match status" value="1"/>
</dbReference>
<dbReference type="PANTHER" id="PTHR22916">
    <property type="entry name" value="GLYCOSYLTRANSFERASE"/>
    <property type="match status" value="1"/>
</dbReference>
<organism evidence="2 3">
    <name type="scientific">Chryseobacterium flavum</name>
    <dbReference type="NCBI Taxonomy" id="415851"/>
    <lineage>
        <taxon>Bacteria</taxon>
        <taxon>Pseudomonadati</taxon>
        <taxon>Bacteroidota</taxon>
        <taxon>Flavobacteriia</taxon>
        <taxon>Flavobacteriales</taxon>
        <taxon>Weeksellaceae</taxon>
        <taxon>Chryseobacterium group</taxon>
        <taxon>Chryseobacterium</taxon>
    </lineage>
</organism>
<dbReference type="SUPFAM" id="SSF53448">
    <property type="entry name" value="Nucleotide-diphospho-sugar transferases"/>
    <property type="match status" value="2"/>
</dbReference>
<dbReference type="Gene3D" id="3.90.550.10">
    <property type="entry name" value="Spore Coat Polysaccharide Biosynthesis Protein SpsA, Chain A"/>
    <property type="match status" value="1"/>
</dbReference>
<sequence length="583" mass="69427">MLQDTQNKLAIIIPYYKIDFFEKAIQSLIAQTNKNFVLYIGNDASPDDPAYIIDTYLDPGKYHYFNYSANLGGKNLALQWERILENVKEDWFLILGDDDMISENFVDEFYHHLSTIEENNINVIKYSQALIDEKDNILTSFTKYNTIESAVNLWLQKIYEGHRSSLSEHIFRKRAYQKYKFKEFPLAWHSDDLAVLEFSDFGSVYCIDRAKTFVRISSSSISGDIENKAFQEQKTEAKYQFFGYLINTYFNKFNSETLQKLINVHLHFCWQNKKRLNIDLYRLYYHLKSYRQLLGVPRKKYLLLKNNNPVWDIKYYTGKAHRFKDNLLYQYLIRYDKHIKAQRNNPLSIPVIIINFNQLYYLKQLIAFLQERRFENIIIIDNKSDYPPLLEYYKSIDKNITIEHMSDNFGHKVFFDHTHLQQKYGKGYFVLTDPDIVPNGKLPSDFMSEMIAYMDKYYNTITKVGFALDIETIPDYFPLKAKVVKWEKQFWEKKLEENVYSAYVDTTFALYKPYYPMQFNNLPFLEGIRIGGNYTALHGGWYMDPQNYTEEYLHYIKSVDKSSSWKLNTKGEHDNKGIAKYEQ</sequence>
<dbReference type="EMBL" id="QNUE01000002">
    <property type="protein sequence ID" value="REC68880.1"/>
    <property type="molecule type" value="Genomic_DNA"/>
</dbReference>
<evidence type="ECO:0000313" key="2">
    <source>
        <dbReference type="EMBL" id="REC68880.1"/>
    </source>
</evidence>
<proteinExistence type="predicted"/>
<evidence type="ECO:0000313" key="3">
    <source>
        <dbReference type="Proteomes" id="UP000256769"/>
    </source>
</evidence>
<comment type="caution">
    <text evidence="2">The sequence shown here is derived from an EMBL/GenBank/DDBJ whole genome shotgun (WGS) entry which is preliminary data.</text>
</comment>
<protein>
    <recommendedName>
        <fullName evidence="1">Glycosyltransferase 2-like domain-containing protein</fullName>
    </recommendedName>
</protein>
<dbReference type="InterPro" id="IPR001173">
    <property type="entry name" value="Glyco_trans_2-like"/>
</dbReference>
<gene>
    <name evidence="2" type="ORF">DRF59_03030</name>
</gene>
<feature type="domain" description="Glycosyltransferase 2-like" evidence="1">
    <location>
        <begin position="11"/>
        <end position="118"/>
    </location>
</feature>
<dbReference type="AlphaFoldDB" id="A0A3D9CSX6"/>
<dbReference type="InterPro" id="IPR029044">
    <property type="entry name" value="Nucleotide-diphossugar_trans"/>
</dbReference>
<name>A0A3D9CSX6_9FLAO</name>
<dbReference type="Proteomes" id="UP000256769">
    <property type="component" value="Unassembled WGS sequence"/>
</dbReference>
<dbReference type="GO" id="GO:0016758">
    <property type="term" value="F:hexosyltransferase activity"/>
    <property type="evidence" value="ECO:0007669"/>
    <property type="project" value="UniProtKB-ARBA"/>
</dbReference>
<dbReference type="RefSeq" id="WP_115956809.1">
    <property type="nucleotide sequence ID" value="NZ_CBCRVL010000005.1"/>
</dbReference>
<dbReference type="OrthoDB" id="1666251at2"/>
<dbReference type="Pfam" id="PF00535">
    <property type="entry name" value="Glycos_transf_2"/>
    <property type="match status" value="1"/>
</dbReference>
<evidence type="ECO:0000259" key="1">
    <source>
        <dbReference type="Pfam" id="PF00535"/>
    </source>
</evidence>
<reference evidence="2 3" key="1">
    <citation type="journal article" date="2007" name="Int. J. Syst. Evol. Microbiol.">
        <title>Chryseobacterium flavum sp. nov., isolated from polluted soil.</title>
        <authorList>
            <person name="Zhou Y."/>
            <person name="Dong J."/>
            <person name="Wang X."/>
            <person name="Huang X."/>
            <person name="Zhang K.Y."/>
            <person name="Zhang Y.Q."/>
            <person name="Guo Y.F."/>
            <person name="Lai R."/>
            <person name="Li W.J."/>
        </authorList>
    </citation>
    <scope>NUCLEOTIDE SEQUENCE [LARGE SCALE GENOMIC DNA]</scope>
    <source>
        <strain evidence="2 3">KCTC 12877</strain>
    </source>
</reference>
<accession>A0A3D9CSX6</accession>